<feature type="transmembrane region" description="Helical" evidence="9">
    <location>
        <begin position="347"/>
        <end position="363"/>
    </location>
</feature>
<evidence type="ECO:0000256" key="3">
    <source>
        <dbReference type="ARBA" id="ARBA00022448"/>
    </source>
</evidence>
<feature type="transmembrane region" description="Helical" evidence="9">
    <location>
        <begin position="397"/>
        <end position="417"/>
    </location>
</feature>
<dbReference type="Gene3D" id="3.30.70.1430">
    <property type="entry name" value="Multidrug efflux transporter AcrB pore domain"/>
    <property type="match status" value="2"/>
</dbReference>
<feature type="transmembrane region" description="Helical" evidence="9">
    <location>
        <begin position="12"/>
        <end position="32"/>
    </location>
</feature>
<keyword evidence="4" id="KW-1003">Cell membrane</keyword>
<dbReference type="Gene3D" id="3.30.2090.10">
    <property type="entry name" value="Multidrug efflux transporter AcrB TolC docking domain, DN and DC subdomains"/>
    <property type="match status" value="2"/>
</dbReference>
<name>A0ABU3MZE9_9SPHN</name>
<feature type="transmembrane region" description="Helical" evidence="9">
    <location>
        <begin position="1009"/>
        <end position="1035"/>
    </location>
</feature>
<keyword evidence="6 9" id="KW-0812">Transmembrane</keyword>
<dbReference type="InterPro" id="IPR027463">
    <property type="entry name" value="AcrB_DN_DC_subdom"/>
</dbReference>
<feature type="transmembrane region" description="Helical" evidence="9">
    <location>
        <begin position="474"/>
        <end position="501"/>
    </location>
</feature>
<dbReference type="InterPro" id="IPR004764">
    <property type="entry name" value="MdtF-like"/>
</dbReference>
<keyword evidence="3 9" id="KW-0813">Transport</keyword>
<accession>A0ABU3MZE9</accession>
<keyword evidence="8 9" id="KW-0472">Membrane</keyword>
<dbReference type="PROSITE" id="PS50156">
    <property type="entry name" value="SSD"/>
    <property type="match status" value="1"/>
</dbReference>
<dbReference type="NCBIfam" id="NF000282">
    <property type="entry name" value="RND_permease_1"/>
    <property type="match status" value="1"/>
</dbReference>
<dbReference type="InterPro" id="IPR001036">
    <property type="entry name" value="Acrflvin-R"/>
</dbReference>
<comment type="caution">
    <text evidence="9">Lacks conserved residue(s) required for the propagation of feature annotation.</text>
</comment>
<dbReference type="InterPro" id="IPR000731">
    <property type="entry name" value="SSD"/>
</dbReference>
<evidence type="ECO:0000256" key="9">
    <source>
        <dbReference type="RuleBase" id="RU364070"/>
    </source>
</evidence>
<comment type="similarity">
    <text evidence="2 9">Belongs to the resistance-nodulation-cell division (RND) (TC 2.A.6) family.</text>
</comment>
<protein>
    <recommendedName>
        <fullName evidence="9">Efflux pump membrane transporter</fullName>
    </recommendedName>
</protein>
<dbReference type="Gene3D" id="1.20.1640.10">
    <property type="entry name" value="Multidrug efflux transporter AcrB transmembrane domain"/>
    <property type="match status" value="2"/>
</dbReference>
<keyword evidence="7 9" id="KW-1133">Transmembrane helix</keyword>
<feature type="transmembrane region" description="Helical" evidence="9">
    <location>
        <begin position="880"/>
        <end position="898"/>
    </location>
</feature>
<organism evidence="11">
    <name type="scientific">Sphingomonas psychrotolerans</name>
    <dbReference type="NCBI Taxonomy" id="1327635"/>
    <lineage>
        <taxon>Bacteria</taxon>
        <taxon>Pseudomonadati</taxon>
        <taxon>Pseudomonadota</taxon>
        <taxon>Alphaproteobacteria</taxon>
        <taxon>Sphingomonadales</taxon>
        <taxon>Sphingomonadaceae</taxon>
        <taxon>Sphingomonas</taxon>
    </lineage>
</organism>
<dbReference type="PRINTS" id="PR00702">
    <property type="entry name" value="ACRIFLAVINRP"/>
</dbReference>
<feature type="transmembrane region" description="Helical" evidence="9">
    <location>
        <begin position="543"/>
        <end position="565"/>
    </location>
</feature>
<dbReference type="PANTHER" id="PTHR32063:SF11">
    <property type="entry name" value="CATION OR DRUG EFFLUX SYSTEM PROTEIN"/>
    <property type="match status" value="1"/>
</dbReference>
<gene>
    <name evidence="11" type="ORF">MZO42_03065</name>
</gene>
<evidence type="ECO:0000313" key="11">
    <source>
        <dbReference type="EMBL" id="MDT8757669.1"/>
    </source>
</evidence>
<evidence type="ECO:0000256" key="8">
    <source>
        <dbReference type="ARBA" id="ARBA00023136"/>
    </source>
</evidence>
<evidence type="ECO:0000256" key="7">
    <source>
        <dbReference type="ARBA" id="ARBA00022989"/>
    </source>
</evidence>
<comment type="subcellular location">
    <subcellularLocation>
        <location evidence="1 9">Cell inner membrane</location>
        <topology evidence="1 9">Multi-pass membrane protein</topology>
    </subcellularLocation>
</comment>
<feature type="transmembrane region" description="Helical" evidence="9">
    <location>
        <begin position="442"/>
        <end position="462"/>
    </location>
</feature>
<evidence type="ECO:0000256" key="4">
    <source>
        <dbReference type="ARBA" id="ARBA00022475"/>
    </source>
</evidence>
<dbReference type="SUPFAM" id="SSF82693">
    <property type="entry name" value="Multidrug efflux transporter AcrB pore domain, PN1, PN2, PC1 and PC2 subdomains"/>
    <property type="match status" value="4"/>
</dbReference>
<feature type="domain" description="SSD" evidence="10">
    <location>
        <begin position="369"/>
        <end position="499"/>
    </location>
</feature>
<dbReference type="EMBL" id="JALMLT010000001">
    <property type="protein sequence ID" value="MDT8757669.1"/>
    <property type="molecule type" value="Genomic_DNA"/>
</dbReference>
<sequence>MKFPHFFIDRPIFAAVLSILIVIVGAIAYPSLPIAQYPSIAPPTVVVTATYPGASAETLAETVAAPIEQAINGVENMIYMTSSSTGNGQTQITIAFKQGTDVDQAQVLVQNRVSQAEPRLPEDVRRLGITVNKNSPDFLMVVFFTSPDNSLEIPYISNYVTLQVLDRIARVPGVGQAQAFGGRDYNMRVWIDPGLAAARDMTVDEVVNAIRGQNLQVAAGAVGQPPYGKASPAFELGVQAKGRLTSPEEFGKVVVKRDAEGRLTYLRDVARIELGAQDYSFNGYLGGKRAVGMGIFQMPGSNALATADAVKAELATLSQSFPAGMKYSIDYNPTEYISESISEVQRTLFEALILVVLVVLVFLQSWRTAIIPIIAIPVSLVGAFAVLLAFGYSLNTLSLFGLVLAIGIVVDDAIVVVENVERLMEEEDIGPREAAHKTMDEVSGAIVAISLVLVGVFIPTMFIPGISGAFYQQFAITIASATIISAFVSLTLSPALCALVLKKPEHGKPPRSGLLGLPGRAGRKFNAGFTWLSGKYSRLTARLVRMLVIIGVVYVALILVVGWRFSATPSGFIPPQDQGYLIGVVSLPPGSSLQRTDAVVRETIAASMKLDGVQTSIGFAGLDGASFSTAPNAGVVFFALKPHADRKQSADEIQQALYPALAGIKGGDIMVIAPPPVPGIGTGGGFKMMIQDRSGQGYNALAQASFAMMMGANQAEGVAGAFSLFNTGTPRLTADVDRDRAERMGVPVQNVYSTLGAYLGSAYVNDFNYLGRTFRVTAQADAAYRDDASDIQTLKTRSASGKMVPMSAVMALKNDAGPYRVVRYNLYPAAELMGDTKPGYSTGQSLDSMEALAAKTLPKGMGFEWTELAFEQRQAGNTGVIAFGLAVVFVFLLLAALYESLVLPLAVILIVPMCLLAAILGVNAMGMDNNILTQIGLVVLIGLAAKNAILIVEFARQGEEEQGLEPRAAAEQAAHQRMRPIIMTSIAFILGVLPLVIATGAAAELRQALGVAVFFGMIGVTFFGLLFTPAFYVMVRKLARWAERQRARFSHKKPDAPHAPEAEATA</sequence>
<comment type="caution">
    <text evidence="11">The sequence shown here is derived from an EMBL/GenBank/DDBJ whole genome shotgun (WGS) entry which is preliminary data.</text>
</comment>
<reference evidence="11" key="1">
    <citation type="submission" date="2022-04" db="EMBL/GenBank/DDBJ databases">
        <title>Tomato heritable bacteria conferring resistance against bacterial wilt.</title>
        <authorList>
            <person name="Yin J."/>
        </authorList>
    </citation>
    <scope>NUCLEOTIDE SEQUENCE</scope>
    <source>
        <strain evidence="11">Cra20</strain>
    </source>
</reference>
<feature type="transmembrane region" description="Helical" evidence="9">
    <location>
        <begin position="981"/>
        <end position="1003"/>
    </location>
</feature>
<dbReference type="NCBIfam" id="TIGR00915">
    <property type="entry name" value="2A0602"/>
    <property type="match status" value="1"/>
</dbReference>
<evidence type="ECO:0000256" key="6">
    <source>
        <dbReference type="ARBA" id="ARBA00022692"/>
    </source>
</evidence>
<evidence type="ECO:0000259" key="10">
    <source>
        <dbReference type="PROSITE" id="PS50156"/>
    </source>
</evidence>
<evidence type="ECO:0000256" key="1">
    <source>
        <dbReference type="ARBA" id="ARBA00004429"/>
    </source>
</evidence>
<proteinExistence type="inferred from homology"/>
<dbReference type="Pfam" id="PF00873">
    <property type="entry name" value="ACR_tran"/>
    <property type="match status" value="1"/>
</dbReference>
<feature type="transmembrane region" description="Helical" evidence="9">
    <location>
        <begin position="370"/>
        <end position="391"/>
    </location>
</feature>
<feature type="transmembrane region" description="Helical" evidence="9">
    <location>
        <begin position="905"/>
        <end position="925"/>
    </location>
</feature>
<dbReference type="Gene3D" id="3.30.70.1440">
    <property type="entry name" value="Multidrug efflux transporter AcrB pore domain"/>
    <property type="match status" value="1"/>
</dbReference>
<dbReference type="Gene3D" id="3.30.70.1320">
    <property type="entry name" value="Multidrug efflux transporter AcrB pore domain like"/>
    <property type="match status" value="1"/>
</dbReference>
<evidence type="ECO:0000256" key="5">
    <source>
        <dbReference type="ARBA" id="ARBA00022519"/>
    </source>
</evidence>
<keyword evidence="5 9" id="KW-0997">Cell inner membrane</keyword>
<evidence type="ECO:0000256" key="2">
    <source>
        <dbReference type="ARBA" id="ARBA00010942"/>
    </source>
</evidence>
<dbReference type="SUPFAM" id="SSF82714">
    <property type="entry name" value="Multidrug efflux transporter AcrB TolC docking domain, DN and DC subdomains"/>
    <property type="match status" value="2"/>
</dbReference>
<dbReference type="SUPFAM" id="SSF82866">
    <property type="entry name" value="Multidrug efflux transporter AcrB transmembrane domain"/>
    <property type="match status" value="2"/>
</dbReference>
<dbReference type="PANTHER" id="PTHR32063">
    <property type="match status" value="1"/>
</dbReference>